<evidence type="ECO:0000313" key="2">
    <source>
        <dbReference type="EMBL" id="CAI8052206.1"/>
    </source>
</evidence>
<sequence>MTDQEPAEEKRKKAQSPDDGLGAAGGGGGRSSLALPGASSAPSSPSHSSSSWTRAKGNEQQFEGDSRVGVAEERRRPSPHAHLVDPPIPSDCSAENDSEWECEKPVDSHPGPVAEQQDVVKSEMVGSAADDQQEVVQPPQPAFLHPVPISASLDQHGDAAELVLGCRCTCEETGKTCHHTIYWRGTHVISGDQHK</sequence>
<evidence type="ECO:0000256" key="1">
    <source>
        <dbReference type="SAM" id="MobiDB-lite"/>
    </source>
</evidence>
<evidence type="ECO:0000313" key="3">
    <source>
        <dbReference type="Proteomes" id="UP001174909"/>
    </source>
</evidence>
<proteinExistence type="predicted"/>
<dbReference type="AlphaFoldDB" id="A0AA35TSE4"/>
<dbReference type="EMBL" id="CASHTH010003996">
    <property type="protein sequence ID" value="CAI8052206.1"/>
    <property type="molecule type" value="Genomic_DNA"/>
</dbReference>
<keyword evidence="3" id="KW-1185">Reference proteome</keyword>
<accession>A0AA35TSE4</accession>
<organism evidence="2 3">
    <name type="scientific">Geodia barretti</name>
    <name type="common">Barrett's horny sponge</name>
    <dbReference type="NCBI Taxonomy" id="519541"/>
    <lineage>
        <taxon>Eukaryota</taxon>
        <taxon>Metazoa</taxon>
        <taxon>Porifera</taxon>
        <taxon>Demospongiae</taxon>
        <taxon>Heteroscleromorpha</taxon>
        <taxon>Tetractinellida</taxon>
        <taxon>Astrophorina</taxon>
        <taxon>Geodiidae</taxon>
        <taxon>Geodia</taxon>
    </lineage>
</organism>
<protein>
    <submittedName>
        <fullName evidence="2">Uncharacterized protein</fullName>
    </submittedName>
</protein>
<feature type="compositionally biased region" description="Low complexity" evidence="1">
    <location>
        <begin position="31"/>
        <end position="51"/>
    </location>
</feature>
<feature type="compositionally biased region" description="Basic and acidic residues" evidence="1">
    <location>
        <begin position="64"/>
        <end position="76"/>
    </location>
</feature>
<reference evidence="2" key="1">
    <citation type="submission" date="2023-03" db="EMBL/GenBank/DDBJ databases">
        <authorList>
            <person name="Steffen K."/>
            <person name="Cardenas P."/>
        </authorList>
    </citation>
    <scope>NUCLEOTIDE SEQUENCE</scope>
</reference>
<comment type="caution">
    <text evidence="2">The sequence shown here is derived from an EMBL/GenBank/DDBJ whole genome shotgun (WGS) entry which is preliminary data.</text>
</comment>
<feature type="region of interest" description="Disordered" evidence="1">
    <location>
        <begin position="1"/>
        <end position="115"/>
    </location>
</feature>
<name>A0AA35TSE4_GEOBA</name>
<gene>
    <name evidence="2" type="ORF">GBAR_LOCUS28577</name>
</gene>
<dbReference type="Proteomes" id="UP001174909">
    <property type="component" value="Unassembled WGS sequence"/>
</dbReference>